<dbReference type="RefSeq" id="WP_016919177.1">
    <property type="nucleotide sequence ID" value="NZ_CP044332.1"/>
</dbReference>
<proteinExistence type="predicted"/>
<name>A0A6B8ME34_9HYPH</name>
<feature type="transmembrane region" description="Helical" evidence="1">
    <location>
        <begin position="74"/>
        <end position="94"/>
    </location>
</feature>
<organism evidence="2 3">
    <name type="scientific">Methylocystis parvus</name>
    <dbReference type="NCBI Taxonomy" id="134"/>
    <lineage>
        <taxon>Bacteria</taxon>
        <taxon>Pseudomonadati</taxon>
        <taxon>Pseudomonadota</taxon>
        <taxon>Alphaproteobacteria</taxon>
        <taxon>Hyphomicrobiales</taxon>
        <taxon>Methylocystaceae</taxon>
        <taxon>Methylocystis</taxon>
    </lineage>
</organism>
<keyword evidence="1" id="KW-0472">Membrane</keyword>
<evidence type="ECO:0000256" key="1">
    <source>
        <dbReference type="SAM" id="Phobius"/>
    </source>
</evidence>
<feature type="transmembrane region" description="Helical" evidence="1">
    <location>
        <begin position="21"/>
        <end position="39"/>
    </location>
</feature>
<reference evidence="2 3" key="1">
    <citation type="submission" date="2019-09" db="EMBL/GenBank/DDBJ databases">
        <title>Isolation and complete genome sequencing of Methylocystis species.</title>
        <authorList>
            <person name="Rumah B.L."/>
            <person name="Stead C.E."/>
            <person name="Stevens B.C."/>
            <person name="Minton N.P."/>
            <person name="Grosse-Honebrink A."/>
            <person name="Zhang Y."/>
        </authorList>
    </citation>
    <scope>NUCLEOTIDE SEQUENCE [LARGE SCALE GENOMIC DNA]</scope>
    <source>
        <strain evidence="2 3">BRCS2</strain>
        <plasmid evidence="2 3">unnamed1</plasmid>
    </source>
</reference>
<dbReference type="Proteomes" id="UP000422569">
    <property type="component" value="Plasmid unnamed1"/>
</dbReference>
<evidence type="ECO:0000313" key="3">
    <source>
        <dbReference type="Proteomes" id="UP000422569"/>
    </source>
</evidence>
<dbReference type="GeneID" id="42570858"/>
<gene>
    <name evidence="2" type="ORF">F7D14_19660</name>
</gene>
<evidence type="ECO:0000313" key="2">
    <source>
        <dbReference type="EMBL" id="QGM99829.1"/>
    </source>
</evidence>
<dbReference type="EMBL" id="CP044332">
    <property type="protein sequence ID" value="QGM99829.1"/>
    <property type="molecule type" value="Genomic_DNA"/>
</dbReference>
<sequence>MKHLHDSQYVVVEPVRPAFPFLFVLGVLVVVVSLAADWLNSLPFQFVGPILYPIERILNAAFFPEAQTPLRPNGSAVLVLLPTLALFAAIYFAVRGMFRAVMRVLRPFVGRR</sequence>
<dbReference type="AlphaFoldDB" id="A0A6B8ME34"/>
<accession>A0A6B8ME34</accession>
<dbReference type="KEGG" id="mpar:F7D14_19660"/>
<geneLocation type="plasmid" evidence="2">
    <name>unnamed1</name>
</geneLocation>
<protein>
    <submittedName>
        <fullName evidence="2">Uncharacterized protein</fullName>
    </submittedName>
</protein>
<keyword evidence="1" id="KW-1133">Transmembrane helix</keyword>
<keyword evidence="2" id="KW-0614">Plasmid</keyword>
<keyword evidence="1" id="KW-0812">Transmembrane</keyword>
<keyword evidence="3" id="KW-1185">Reference proteome</keyword>